<dbReference type="RefSeq" id="WP_269558934.1">
    <property type="nucleotide sequence ID" value="NZ_CP114767.1"/>
</dbReference>
<evidence type="ECO:0000259" key="5">
    <source>
        <dbReference type="SMART" id="SM00861"/>
    </source>
</evidence>
<dbReference type="InterPro" id="IPR029061">
    <property type="entry name" value="THDP-binding"/>
</dbReference>
<evidence type="ECO:0000256" key="1">
    <source>
        <dbReference type="ARBA" id="ARBA00001964"/>
    </source>
</evidence>
<dbReference type="InterPro" id="IPR001017">
    <property type="entry name" value="DH_E1"/>
</dbReference>
<sequence length="662" mass="73885">MNFDRKDYANDTLLHLYQALLKPRLIEEKMLILLRQGKVSKWFSGIGQEAISVGSTLALDEDEYILPLHRNLGVFTGRNIPLDRLFAQWQGKTTGYTKGRDRSFHFGTNEHYIVGMISHLGPQLAVADGIALADKLADRPKVTVTYSGDGGASEGDFHEALNVAAVWQLPVIFIIENNGYGLSTPSNEQFRFRSFVDKGPAYGMEAVQVDGNNVLEVYDTVRRLTEDLRQNPRPVLLEALTFRMRGHEEASGTKYVPQELFDEWAQKDPVENYEKWLLAEGILDEEARMRYRETIKREIEEGLRIADAVPMPTASLTEEIGDMYRAFEPDLALNLTTDNQQPTTDKRYVDAISDGMRQSMERYPELVLMGQDIADYGGVFKITDGFVAQFGKARVRNTPLCESAIVGAALGLSIKGRKAMVEMQFADFVTCGFNQIVNNLAKSHYRWGQNADVVVRMPTGAGTAAGPFHSQSNEAWFTHTPGLKVVYPSNPVDAKGLLCAAFEDPNPVLYFEHKQLYRSISAPVPDAYYTTPIGKAALVREGDTLSIITYGAGVHWALGLAEELNLDADILDLRTLLPWDEDAVRKTVEKNGRVLLLHEDTLTGGLGGEIGAWIAEHCFRSLDAPLMRVGSLDTAIPFSPNLEKQFLPQQRLREAVEKLLSY</sequence>
<feature type="domain" description="Transketolase-like pyrimidine-binding" evidence="5">
    <location>
        <begin position="346"/>
        <end position="519"/>
    </location>
</feature>
<evidence type="ECO:0000256" key="4">
    <source>
        <dbReference type="ARBA" id="ARBA00023052"/>
    </source>
</evidence>
<dbReference type="SUPFAM" id="SSF52922">
    <property type="entry name" value="TK C-terminal domain-like"/>
    <property type="match status" value="1"/>
</dbReference>
<dbReference type="InterPro" id="IPR005475">
    <property type="entry name" value="Transketolase-like_Pyr-bd"/>
</dbReference>
<protein>
    <submittedName>
        <fullName evidence="6">Dehydrogenase E1 component subunit alpha/beta</fullName>
    </submittedName>
</protein>
<gene>
    <name evidence="6" type="ORF">O3303_13570</name>
</gene>
<comment type="cofactor">
    <cofactor evidence="1">
        <name>thiamine diphosphate</name>
        <dbReference type="ChEBI" id="CHEBI:58937"/>
    </cofactor>
</comment>
<reference evidence="6 7" key="1">
    <citation type="submission" date="2022-12" db="EMBL/GenBank/DDBJ databases">
        <title>Hymenobacter canadensis sp. nov. isolated from lake water of the Cambridge Bay, Canada.</title>
        <authorList>
            <person name="Kim W.H."/>
            <person name="Lee Y.M."/>
        </authorList>
    </citation>
    <scope>NUCLEOTIDE SEQUENCE [LARGE SCALE GENOMIC DNA]</scope>
    <source>
        <strain evidence="6 7">PAMC 29467</strain>
    </source>
</reference>
<dbReference type="Pfam" id="PF00676">
    <property type="entry name" value="E1_dh"/>
    <property type="match status" value="1"/>
</dbReference>
<dbReference type="CDD" id="cd07036">
    <property type="entry name" value="TPP_PYR_E1-PDHc-beta_like"/>
    <property type="match status" value="1"/>
</dbReference>
<accession>A0ABY7LK85</accession>
<evidence type="ECO:0000313" key="7">
    <source>
        <dbReference type="Proteomes" id="UP001211005"/>
    </source>
</evidence>
<dbReference type="Gene3D" id="3.40.50.970">
    <property type="match status" value="2"/>
</dbReference>
<evidence type="ECO:0000256" key="2">
    <source>
        <dbReference type="ARBA" id="ARBA00003906"/>
    </source>
</evidence>
<dbReference type="Pfam" id="PF02780">
    <property type="entry name" value="Transketolase_C"/>
    <property type="match status" value="1"/>
</dbReference>
<comment type="function">
    <text evidence="2">E1 component of the 2-oxoglutarate dehydrogenase (OGDH) complex which catalyzes the decarboxylation of 2-oxoglutarate, the first step in the conversion of 2-oxoglutarate to succinyl-CoA and CO(2).</text>
</comment>
<keyword evidence="7" id="KW-1185">Reference proteome</keyword>
<proteinExistence type="predicted"/>
<dbReference type="Proteomes" id="UP001211005">
    <property type="component" value="Chromosome"/>
</dbReference>
<dbReference type="InterPro" id="IPR033248">
    <property type="entry name" value="Transketolase_C"/>
</dbReference>
<organism evidence="6 7">
    <name type="scientific">Hymenobacter canadensis</name>
    <dbReference type="NCBI Taxonomy" id="2999067"/>
    <lineage>
        <taxon>Bacteria</taxon>
        <taxon>Pseudomonadati</taxon>
        <taxon>Bacteroidota</taxon>
        <taxon>Cytophagia</taxon>
        <taxon>Cytophagales</taxon>
        <taxon>Hymenobacteraceae</taxon>
        <taxon>Hymenobacter</taxon>
    </lineage>
</organism>
<dbReference type="PANTHER" id="PTHR43257">
    <property type="entry name" value="PYRUVATE DEHYDROGENASE E1 COMPONENT BETA SUBUNIT"/>
    <property type="match status" value="1"/>
</dbReference>
<dbReference type="CDD" id="cd02000">
    <property type="entry name" value="TPP_E1_PDC_ADC_BCADC"/>
    <property type="match status" value="1"/>
</dbReference>
<evidence type="ECO:0000256" key="3">
    <source>
        <dbReference type="ARBA" id="ARBA00023002"/>
    </source>
</evidence>
<dbReference type="Pfam" id="PF02779">
    <property type="entry name" value="Transket_pyr"/>
    <property type="match status" value="1"/>
</dbReference>
<keyword evidence="4" id="KW-0786">Thiamine pyrophosphate</keyword>
<name>A0ABY7LK85_9BACT</name>
<keyword evidence="3" id="KW-0560">Oxidoreductase</keyword>
<dbReference type="PANTHER" id="PTHR43257:SF2">
    <property type="entry name" value="PYRUVATE DEHYDROGENASE E1 COMPONENT SUBUNIT BETA"/>
    <property type="match status" value="1"/>
</dbReference>
<dbReference type="InterPro" id="IPR009014">
    <property type="entry name" value="Transketo_C/PFOR_II"/>
</dbReference>
<dbReference type="SMART" id="SM00861">
    <property type="entry name" value="Transket_pyr"/>
    <property type="match status" value="1"/>
</dbReference>
<evidence type="ECO:0000313" key="6">
    <source>
        <dbReference type="EMBL" id="WBA40847.1"/>
    </source>
</evidence>
<dbReference type="SUPFAM" id="SSF52518">
    <property type="entry name" value="Thiamin diphosphate-binding fold (THDP-binding)"/>
    <property type="match status" value="2"/>
</dbReference>
<dbReference type="Gene3D" id="3.40.50.920">
    <property type="match status" value="1"/>
</dbReference>
<dbReference type="EMBL" id="CP114767">
    <property type="protein sequence ID" value="WBA40847.1"/>
    <property type="molecule type" value="Genomic_DNA"/>
</dbReference>